<keyword evidence="3" id="KW-1185">Reference proteome</keyword>
<sequence length="572" mass="65253">MQAELINKRWFNVARGKSWVNFNFLMSKDFEWVRKKLHNTDWTWIDATSFYQFKNMLKQLLTRCGPYVRNVDVTESSWLSRSLCDVLFMLPNAEQIKLCQLHIKNDRLPGYRRCLSDLRTFIADDFMPGSKDYLSNLLRLCGRLEVLSIESGCNGWKEPIQRFPPLLRCLSLAHAIVTGHVQIVPQLSARKREPFLEHSGRINKMGELNASNFASIFAQFLEFDQCMSNDQPAETKLARIREHLAQETDQNTKTSQTKKNRKNKNKKAGTSQEDEEPISEDKAEAVETIKAENESLRQKLKEAIKAENECQKLENELENERQKLEEANLFTSLLGKKPEETCVIMRLLLNLQMAQRQNQLNPEVSEAFRDLDLSGAAREASTETVDDSEEKAKRLQDFKSEQIEQLCQRFGKGTGAFTNNDGTVNMKMLLEGWVLISDLLDCFVTEFKNLNDVIKQKPGGFQNANENKMKEVFSHLELMAQNQTTFSCLLTEFVQHRRETADGDSSNDKKQLDEIILAGKPITERLTGTKAQIESLLSAFGEGTDATSDDPGNSVGKRGKNKNKTGSRKGKK</sequence>
<evidence type="ECO:0000256" key="1">
    <source>
        <dbReference type="SAM" id="MobiDB-lite"/>
    </source>
</evidence>
<feature type="compositionally biased region" description="Basic residues" evidence="1">
    <location>
        <begin position="557"/>
        <end position="572"/>
    </location>
</feature>
<feature type="region of interest" description="Disordered" evidence="1">
    <location>
        <begin position="540"/>
        <end position="572"/>
    </location>
</feature>
<dbReference type="AlphaFoldDB" id="A0AAD4MKX7"/>
<comment type="caution">
    <text evidence="2">The sequence shown here is derived from an EMBL/GenBank/DDBJ whole genome shotgun (WGS) entry which is preliminary data.</text>
</comment>
<organism evidence="2 3">
    <name type="scientific">Ditylenchus destructor</name>
    <dbReference type="NCBI Taxonomy" id="166010"/>
    <lineage>
        <taxon>Eukaryota</taxon>
        <taxon>Metazoa</taxon>
        <taxon>Ecdysozoa</taxon>
        <taxon>Nematoda</taxon>
        <taxon>Chromadorea</taxon>
        <taxon>Rhabditida</taxon>
        <taxon>Tylenchina</taxon>
        <taxon>Tylenchomorpha</taxon>
        <taxon>Sphaerularioidea</taxon>
        <taxon>Anguinidae</taxon>
        <taxon>Anguininae</taxon>
        <taxon>Ditylenchus</taxon>
    </lineage>
</organism>
<dbReference type="EMBL" id="JAKKPZ010000276">
    <property type="protein sequence ID" value="KAI1697282.1"/>
    <property type="molecule type" value="Genomic_DNA"/>
</dbReference>
<accession>A0AAD4MKX7</accession>
<feature type="region of interest" description="Disordered" evidence="1">
    <location>
        <begin position="244"/>
        <end position="283"/>
    </location>
</feature>
<feature type="compositionally biased region" description="Basic residues" evidence="1">
    <location>
        <begin position="256"/>
        <end position="267"/>
    </location>
</feature>
<protein>
    <submittedName>
        <fullName evidence="2">Uncharacterized protein</fullName>
    </submittedName>
</protein>
<evidence type="ECO:0000313" key="3">
    <source>
        <dbReference type="Proteomes" id="UP001201812"/>
    </source>
</evidence>
<reference evidence="2" key="1">
    <citation type="submission" date="2022-01" db="EMBL/GenBank/DDBJ databases">
        <title>Genome Sequence Resource for Two Populations of Ditylenchus destructor, the Migratory Endoparasitic Phytonematode.</title>
        <authorList>
            <person name="Zhang H."/>
            <person name="Lin R."/>
            <person name="Xie B."/>
        </authorList>
    </citation>
    <scope>NUCLEOTIDE SEQUENCE</scope>
    <source>
        <strain evidence="2">BazhouSP</strain>
    </source>
</reference>
<name>A0AAD4MKX7_9BILA</name>
<gene>
    <name evidence="2" type="ORF">DdX_18574</name>
</gene>
<proteinExistence type="predicted"/>
<dbReference type="Proteomes" id="UP001201812">
    <property type="component" value="Unassembled WGS sequence"/>
</dbReference>
<evidence type="ECO:0000313" key="2">
    <source>
        <dbReference type="EMBL" id="KAI1697282.1"/>
    </source>
</evidence>